<comment type="caution">
    <text evidence="1">The sequence shown here is derived from an EMBL/GenBank/DDBJ whole genome shotgun (WGS) entry which is preliminary data.</text>
</comment>
<protein>
    <submittedName>
        <fullName evidence="1">ISCpe5, transposase</fullName>
    </submittedName>
</protein>
<gene>
    <name evidence="1" type="ORF">Q604_UNBC00536G0001</name>
</gene>
<organism evidence="1">
    <name type="scientific">human gut metagenome</name>
    <dbReference type="NCBI Taxonomy" id="408170"/>
    <lineage>
        <taxon>unclassified sequences</taxon>
        <taxon>metagenomes</taxon>
        <taxon>organismal metagenomes</taxon>
    </lineage>
</organism>
<dbReference type="EMBL" id="AZMM01000536">
    <property type="protein sequence ID" value="ETJ45471.1"/>
    <property type="molecule type" value="Genomic_DNA"/>
</dbReference>
<dbReference type="AlphaFoldDB" id="W1YT20"/>
<reference evidence="1" key="1">
    <citation type="submission" date="2013-12" db="EMBL/GenBank/DDBJ databases">
        <title>A Varibaculum cambriense genome reconstructed from a premature infant gut community with otherwise low bacterial novelty that shifts toward anaerobic metabolism during the third week of life.</title>
        <authorList>
            <person name="Brown C.T."/>
            <person name="Sharon I."/>
            <person name="Thomas B.C."/>
            <person name="Castelle C.J."/>
            <person name="Morowitz M.J."/>
            <person name="Banfield J.F."/>
        </authorList>
    </citation>
    <scope>NUCLEOTIDE SEQUENCE</scope>
</reference>
<sequence length="44" mass="5053">MTFCVQNIDIRPDYYICASGKKMLLKGTKKKKTKSGYETTVSIY</sequence>
<accession>W1YT20</accession>
<feature type="non-terminal residue" evidence="1">
    <location>
        <position position="44"/>
    </location>
</feature>
<proteinExistence type="predicted"/>
<evidence type="ECO:0000313" key="1">
    <source>
        <dbReference type="EMBL" id="ETJ45471.1"/>
    </source>
</evidence>
<name>W1YT20_9ZZZZ</name>